<comment type="caution">
    <text evidence="3">The sequence shown here is derived from an EMBL/GenBank/DDBJ whole genome shotgun (WGS) entry which is preliminary data.</text>
</comment>
<feature type="signal peptide" evidence="2">
    <location>
        <begin position="1"/>
        <end position="24"/>
    </location>
</feature>
<evidence type="ECO:0000313" key="4">
    <source>
        <dbReference type="Proteomes" id="UP000678276"/>
    </source>
</evidence>
<dbReference type="EMBL" id="JAGJCF010000007">
    <property type="protein sequence ID" value="MBP0616430.1"/>
    <property type="molecule type" value="Genomic_DNA"/>
</dbReference>
<keyword evidence="4" id="KW-1185">Reference proteome</keyword>
<reference evidence="3 4" key="1">
    <citation type="submission" date="2021-04" db="EMBL/GenBank/DDBJ databases">
        <title>Whole genome sequence of Jiella sp. KSK16Y-1.</title>
        <authorList>
            <person name="Tuo L."/>
        </authorList>
    </citation>
    <scope>NUCLEOTIDE SEQUENCE [LARGE SCALE GENOMIC DNA]</scope>
    <source>
        <strain evidence="3 4">KSK16Y-1</strain>
    </source>
</reference>
<proteinExistence type="predicted"/>
<protein>
    <submittedName>
        <fullName evidence="3">PepSY domain-containing protein</fullName>
    </submittedName>
</protein>
<evidence type="ECO:0000313" key="3">
    <source>
        <dbReference type="EMBL" id="MBP0616430.1"/>
    </source>
</evidence>
<gene>
    <name evidence="3" type="ORF">J6595_12640</name>
</gene>
<keyword evidence="2" id="KW-0732">Signal</keyword>
<evidence type="ECO:0000256" key="1">
    <source>
        <dbReference type="SAM" id="MobiDB-lite"/>
    </source>
</evidence>
<feature type="chain" id="PRO_5045717445" evidence="2">
    <location>
        <begin position="25"/>
        <end position="113"/>
    </location>
</feature>
<feature type="region of interest" description="Disordered" evidence="1">
    <location>
        <begin position="38"/>
        <end position="58"/>
    </location>
</feature>
<sequence>MRKANWTYGIIAAMAIATAAPAAAQTVQIGRDGVKIVPTERMRDDHRRDERHDRRSDRISEREAVRIAHRQGLRDVREVTRTRNSYRVAGLDRRGHRIRVDIDRNSGAVIRVR</sequence>
<evidence type="ECO:0000256" key="2">
    <source>
        <dbReference type="SAM" id="SignalP"/>
    </source>
</evidence>
<organism evidence="3 4">
    <name type="scientific">Jiella mangrovi</name>
    <dbReference type="NCBI Taxonomy" id="2821407"/>
    <lineage>
        <taxon>Bacteria</taxon>
        <taxon>Pseudomonadati</taxon>
        <taxon>Pseudomonadota</taxon>
        <taxon>Alphaproteobacteria</taxon>
        <taxon>Hyphomicrobiales</taxon>
        <taxon>Aurantimonadaceae</taxon>
        <taxon>Jiella</taxon>
    </lineage>
</organism>
<name>A0ABS4BKD2_9HYPH</name>
<accession>A0ABS4BKD2</accession>
<dbReference type="RefSeq" id="WP_209594916.1">
    <property type="nucleotide sequence ID" value="NZ_JAGJCF010000007.1"/>
</dbReference>
<dbReference type="Proteomes" id="UP000678276">
    <property type="component" value="Unassembled WGS sequence"/>
</dbReference>